<proteinExistence type="predicted"/>
<sequence length="98" mass="10772">MAADGSGWQQTAQAGSGRRVSWENSALNLRDDGAIRPAMRREEGFFSRNECARVRDRCVPACRPTMTAQQGPNEHGLTGPRCERLIGRCIKLTQSNPG</sequence>
<protein>
    <submittedName>
        <fullName evidence="2">Uncharacterized protein</fullName>
    </submittedName>
</protein>
<evidence type="ECO:0000313" key="3">
    <source>
        <dbReference type="Proteomes" id="UP000784294"/>
    </source>
</evidence>
<dbReference type="Proteomes" id="UP000784294">
    <property type="component" value="Unassembled WGS sequence"/>
</dbReference>
<evidence type="ECO:0000256" key="1">
    <source>
        <dbReference type="SAM" id="MobiDB-lite"/>
    </source>
</evidence>
<comment type="caution">
    <text evidence="2">The sequence shown here is derived from an EMBL/GenBank/DDBJ whole genome shotgun (WGS) entry which is preliminary data.</text>
</comment>
<feature type="region of interest" description="Disordered" evidence="1">
    <location>
        <begin position="1"/>
        <end position="26"/>
    </location>
</feature>
<reference evidence="2" key="1">
    <citation type="submission" date="2018-11" db="EMBL/GenBank/DDBJ databases">
        <authorList>
            <consortium name="Pathogen Informatics"/>
        </authorList>
    </citation>
    <scope>NUCLEOTIDE SEQUENCE</scope>
</reference>
<organism evidence="2 3">
    <name type="scientific">Protopolystoma xenopodis</name>
    <dbReference type="NCBI Taxonomy" id="117903"/>
    <lineage>
        <taxon>Eukaryota</taxon>
        <taxon>Metazoa</taxon>
        <taxon>Spiralia</taxon>
        <taxon>Lophotrochozoa</taxon>
        <taxon>Platyhelminthes</taxon>
        <taxon>Monogenea</taxon>
        <taxon>Polyopisthocotylea</taxon>
        <taxon>Polystomatidea</taxon>
        <taxon>Polystomatidae</taxon>
        <taxon>Protopolystoma</taxon>
    </lineage>
</organism>
<keyword evidence="3" id="KW-1185">Reference proteome</keyword>
<accession>A0A448WJG4</accession>
<dbReference type="EMBL" id="CAAALY010017116">
    <property type="protein sequence ID" value="VEL13225.1"/>
    <property type="molecule type" value="Genomic_DNA"/>
</dbReference>
<gene>
    <name evidence="2" type="ORF">PXEA_LOCUS6665</name>
</gene>
<name>A0A448WJG4_9PLAT</name>
<dbReference type="AlphaFoldDB" id="A0A448WJG4"/>
<evidence type="ECO:0000313" key="2">
    <source>
        <dbReference type="EMBL" id="VEL13225.1"/>
    </source>
</evidence>